<sequence>MKLNHYPLAVRLGGGYAVILALIAVMVLSGMWRLQAVNRDTQAMMAVPLAKERLFEEWYRNIAVGVMRYTAIAKSPDESLEKSFAPEVKITTARGNEIAKLLEAMPQTPEEKALIDDVYAHRKLYIAARDQVAKAKREGRGADAEKVLAEEFRPAAAVYMARMQALLDFQRKAIDTTAAQIAAASSEGQWHLGVFGAAALLLGAVFAWMLTRSITVPIAGAVRVADAVANGDLTTHAQAAGKDEIARLMGSLELMTGNLRQLVSQVRGATDSIGTASTEIASGNMDLSARTEQTASNLQQTAASMEQLTVTVRQSAASAEQANTLAGTAAQVAARGGSVVGEVVATMEAITTSSRKISDIIGTIDGIAFQTNILALNAAVEAARAGEQGRGFAVVAGEVRTLAQRSAQAAREIKTLIGDSVEKVECGSRLVSDAGATMSEIVASVRRVTDIMGEITTAAAEQSDGIGQVNGAVAQLDQMTQQNAALVEESAAAAESLKVQASSLSTLVGRFRLAA</sequence>
<dbReference type="OrthoDB" id="9763018at2"/>
<dbReference type="Gene3D" id="1.10.287.950">
    <property type="entry name" value="Methyl-accepting chemotaxis protein"/>
    <property type="match status" value="1"/>
</dbReference>
<evidence type="ECO:0000313" key="4">
    <source>
        <dbReference type="EMBL" id="ARN21570.1"/>
    </source>
</evidence>
<dbReference type="Pfam" id="PF00672">
    <property type="entry name" value="HAMP"/>
    <property type="match status" value="1"/>
</dbReference>
<organism evidence="4 5">
    <name type="scientific">Piscinibacter gummiphilus</name>
    <dbReference type="NCBI Taxonomy" id="946333"/>
    <lineage>
        <taxon>Bacteria</taxon>
        <taxon>Pseudomonadati</taxon>
        <taxon>Pseudomonadota</taxon>
        <taxon>Betaproteobacteria</taxon>
        <taxon>Burkholderiales</taxon>
        <taxon>Sphaerotilaceae</taxon>
        <taxon>Piscinibacter</taxon>
    </lineage>
</organism>
<dbReference type="PANTHER" id="PTHR43531">
    <property type="entry name" value="PROTEIN ICFG"/>
    <property type="match status" value="1"/>
</dbReference>
<dbReference type="GO" id="GO:0004888">
    <property type="term" value="F:transmembrane signaling receptor activity"/>
    <property type="evidence" value="ECO:0007669"/>
    <property type="project" value="TreeGrafter"/>
</dbReference>
<evidence type="ECO:0000256" key="1">
    <source>
        <dbReference type="ARBA" id="ARBA00004370"/>
    </source>
</evidence>
<dbReference type="Pfam" id="PF12729">
    <property type="entry name" value="4HB_MCP_1"/>
    <property type="match status" value="1"/>
</dbReference>
<dbReference type="STRING" id="946333.A4W93_17625"/>
<dbReference type="GO" id="GO:0005886">
    <property type="term" value="C:plasma membrane"/>
    <property type="evidence" value="ECO:0007669"/>
    <property type="project" value="TreeGrafter"/>
</dbReference>
<dbReference type="InterPro" id="IPR047347">
    <property type="entry name" value="YvaQ-like_sensor"/>
</dbReference>
<dbReference type="SUPFAM" id="SSF58104">
    <property type="entry name" value="Methyl-accepting chemotaxis protein (MCP) signaling domain"/>
    <property type="match status" value="1"/>
</dbReference>
<dbReference type="Proteomes" id="UP000193427">
    <property type="component" value="Chromosome"/>
</dbReference>
<name>A0A1W6LBF6_9BURK</name>
<dbReference type="SMART" id="SM00283">
    <property type="entry name" value="MA"/>
    <property type="match status" value="1"/>
</dbReference>
<dbReference type="AlphaFoldDB" id="A0A1W6LBF6"/>
<dbReference type="KEGG" id="rgu:A4W93_17625"/>
<dbReference type="RefSeq" id="WP_085751860.1">
    <property type="nucleotide sequence ID" value="NZ_BSPR01000019.1"/>
</dbReference>
<proteinExistence type="inferred from homology"/>
<dbReference type="PROSITE" id="PS50111">
    <property type="entry name" value="CHEMOTAXIS_TRANSDUC_2"/>
    <property type="match status" value="1"/>
</dbReference>
<comment type="subcellular location">
    <subcellularLocation>
        <location evidence="1">Membrane</location>
    </subcellularLocation>
</comment>
<dbReference type="InterPro" id="IPR051310">
    <property type="entry name" value="MCP_chemotaxis"/>
</dbReference>
<evidence type="ECO:0000256" key="3">
    <source>
        <dbReference type="ARBA" id="ARBA00029447"/>
    </source>
</evidence>
<comment type="similarity">
    <text evidence="3">Belongs to the methyl-accepting chemotaxis (MCP) protein family.</text>
</comment>
<dbReference type="InterPro" id="IPR004089">
    <property type="entry name" value="MCPsignal_dom"/>
</dbReference>
<evidence type="ECO:0000313" key="5">
    <source>
        <dbReference type="Proteomes" id="UP000193427"/>
    </source>
</evidence>
<dbReference type="PROSITE" id="PS50885">
    <property type="entry name" value="HAMP"/>
    <property type="match status" value="1"/>
</dbReference>
<keyword evidence="2" id="KW-0488">Methylation</keyword>
<dbReference type="SMART" id="SM00304">
    <property type="entry name" value="HAMP"/>
    <property type="match status" value="1"/>
</dbReference>
<reference evidence="4 5" key="1">
    <citation type="submission" date="2016-04" db="EMBL/GenBank/DDBJ databases">
        <title>Complete genome sequence of natural rubber-degrading, novel Gram-negative bacterium, Rhizobacter gummiphilus strain NS21.</title>
        <authorList>
            <person name="Tabata M."/>
            <person name="Kasai D."/>
            <person name="Fukuda M."/>
        </authorList>
    </citation>
    <scope>NUCLEOTIDE SEQUENCE [LARGE SCALE GENOMIC DNA]</scope>
    <source>
        <strain evidence="4 5">NS21</strain>
    </source>
</reference>
<dbReference type="CDD" id="cd11386">
    <property type="entry name" value="MCP_signal"/>
    <property type="match status" value="1"/>
</dbReference>
<dbReference type="EMBL" id="CP015118">
    <property type="protein sequence ID" value="ARN21570.1"/>
    <property type="molecule type" value="Genomic_DNA"/>
</dbReference>
<keyword evidence="5" id="KW-1185">Reference proteome</keyword>
<accession>A0A1W6LBF6</accession>
<dbReference type="InterPro" id="IPR003660">
    <property type="entry name" value="HAMP_dom"/>
</dbReference>
<dbReference type="Pfam" id="PF00015">
    <property type="entry name" value="MCPsignal"/>
    <property type="match status" value="1"/>
</dbReference>
<dbReference type="PANTHER" id="PTHR43531:SF14">
    <property type="entry name" value="METHYL-ACCEPTING CHEMOTAXIS PROTEIN I-RELATED"/>
    <property type="match status" value="1"/>
</dbReference>
<dbReference type="InterPro" id="IPR024478">
    <property type="entry name" value="HlyB_4HB_MCP"/>
</dbReference>
<dbReference type="CDD" id="cd19411">
    <property type="entry name" value="MCP2201-like_sensor"/>
    <property type="match status" value="1"/>
</dbReference>
<dbReference type="FunFam" id="1.10.287.950:FF:000001">
    <property type="entry name" value="Methyl-accepting chemotaxis sensory transducer"/>
    <property type="match status" value="1"/>
</dbReference>
<protein>
    <submittedName>
        <fullName evidence="4">Uncharacterized protein</fullName>
    </submittedName>
</protein>
<gene>
    <name evidence="4" type="ORF">A4W93_17625</name>
</gene>
<dbReference type="CDD" id="cd06225">
    <property type="entry name" value="HAMP"/>
    <property type="match status" value="1"/>
</dbReference>
<dbReference type="GO" id="GO:0007165">
    <property type="term" value="P:signal transduction"/>
    <property type="evidence" value="ECO:0007669"/>
    <property type="project" value="InterPro"/>
</dbReference>
<dbReference type="GO" id="GO:0006935">
    <property type="term" value="P:chemotaxis"/>
    <property type="evidence" value="ECO:0007669"/>
    <property type="project" value="TreeGrafter"/>
</dbReference>
<evidence type="ECO:0000256" key="2">
    <source>
        <dbReference type="ARBA" id="ARBA00022481"/>
    </source>
</evidence>